<dbReference type="PANTHER" id="PTHR10174">
    <property type="entry name" value="ALPHA-TOCOPHEROL TRANSFER PROTEIN-RELATED"/>
    <property type="match status" value="1"/>
</dbReference>
<dbReference type="SUPFAM" id="SSF52087">
    <property type="entry name" value="CRAL/TRIO domain"/>
    <property type="match status" value="1"/>
</dbReference>
<dbReference type="SMART" id="SM00516">
    <property type="entry name" value="SEC14"/>
    <property type="match status" value="1"/>
</dbReference>
<name>A0A6P8YIG0_THRPL</name>
<dbReference type="PANTHER" id="PTHR10174:SF224">
    <property type="entry name" value="RETINOL-BINDING PROTEIN PINTA"/>
    <property type="match status" value="1"/>
</dbReference>
<dbReference type="RefSeq" id="XP_034239588.1">
    <property type="nucleotide sequence ID" value="XM_034383697.1"/>
</dbReference>
<dbReference type="OrthoDB" id="6575879at2759"/>
<evidence type="ECO:0000313" key="2">
    <source>
        <dbReference type="Proteomes" id="UP000515158"/>
    </source>
</evidence>
<dbReference type="AlphaFoldDB" id="A0A6P8YIG0"/>
<dbReference type="Pfam" id="PF00650">
    <property type="entry name" value="CRAL_TRIO"/>
    <property type="match status" value="1"/>
</dbReference>
<feature type="domain" description="CRAL-TRIO" evidence="1">
    <location>
        <begin position="143"/>
        <end position="267"/>
    </location>
</feature>
<organism evidence="3">
    <name type="scientific">Thrips palmi</name>
    <name type="common">Melon thrips</name>
    <dbReference type="NCBI Taxonomy" id="161013"/>
    <lineage>
        <taxon>Eukaryota</taxon>
        <taxon>Metazoa</taxon>
        <taxon>Ecdysozoa</taxon>
        <taxon>Arthropoda</taxon>
        <taxon>Hexapoda</taxon>
        <taxon>Insecta</taxon>
        <taxon>Pterygota</taxon>
        <taxon>Neoptera</taxon>
        <taxon>Paraneoptera</taxon>
        <taxon>Thysanoptera</taxon>
        <taxon>Terebrantia</taxon>
        <taxon>Thripoidea</taxon>
        <taxon>Thripidae</taxon>
        <taxon>Thrips</taxon>
    </lineage>
</organism>
<dbReference type="PRINTS" id="PR00180">
    <property type="entry name" value="CRETINALDHBP"/>
</dbReference>
<dbReference type="Gene3D" id="3.40.525.10">
    <property type="entry name" value="CRAL-TRIO lipid binding domain"/>
    <property type="match status" value="1"/>
</dbReference>
<dbReference type="SUPFAM" id="SSF46938">
    <property type="entry name" value="CRAL/TRIO N-terminal domain"/>
    <property type="match status" value="1"/>
</dbReference>
<dbReference type="GO" id="GO:0016020">
    <property type="term" value="C:membrane"/>
    <property type="evidence" value="ECO:0007669"/>
    <property type="project" value="TreeGrafter"/>
</dbReference>
<evidence type="ECO:0000259" key="1">
    <source>
        <dbReference type="PROSITE" id="PS50191"/>
    </source>
</evidence>
<evidence type="ECO:0000313" key="3">
    <source>
        <dbReference type="RefSeq" id="XP_034239588.1"/>
    </source>
</evidence>
<protein>
    <submittedName>
        <fullName evidence="3">Alpha-tocopherol transfer protein-like</fullName>
    </submittedName>
</protein>
<dbReference type="InterPro" id="IPR001251">
    <property type="entry name" value="CRAL-TRIO_dom"/>
</dbReference>
<dbReference type="CDD" id="cd00170">
    <property type="entry name" value="SEC14"/>
    <property type="match status" value="1"/>
</dbReference>
<dbReference type="PROSITE" id="PS50191">
    <property type="entry name" value="CRAL_TRIO"/>
    <property type="match status" value="1"/>
</dbReference>
<sequence>MAKMGPEIWTAATPDEEQRVYAGVETDAASVKRDALQLRQWLRDEPHLPDLTDEDDAWLERYLVCSKNSLERAKRGLDCYFTVRSEAPGIFADRDSESAAFKRTFDFTYVATLPKLTKDLHRVHIHAYAPPESYGGDMADFSFEDLYRRLSMTMDIKFREDLCAGEVCVLDLQHNTGTHMAKLTATLPFVRNFFACSLAAYPARIHQIHVINAPSYMSTIESLIKPFLKKKIQDRVIIHPPGLDSFYEHVPKAMLPRDYGGDEASLKELSDKWRQKIEAYRGWFLAQEGVKSDESKRVGDKSALAEEIFGCQGSFRQLTVD</sequence>
<dbReference type="GeneID" id="117644336"/>
<proteinExistence type="predicted"/>
<keyword evidence="2" id="KW-1185">Reference proteome</keyword>
<dbReference type="InterPro" id="IPR036865">
    <property type="entry name" value="CRAL-TRIO_dom_sf"/>
</dbReference>
<dbReference type="Gene3D" id="1.10.8.20">
    <property type="entry name" value="N-terminal domain of phosphatidylinositol transfer protein sec14p"/>
    <property type="match status" value="1"/>
</dbReference>
<dbReference type="Proteomes" id="UP000515158">
    <property type="component" value="Unplaced"/>
</dbReference>
<accession>A0A6P8YIG0</accession>
<dbReference type="KEGG" id="tpal:117644336"/>
<dbReference type="InterPro" id="IPR036273">
    <property type="entry name" value="CRAL/TRIO_N_dom_sf"/>
</dbReference>
<dbReference type="GO" id="GO:1902936">
    <property type="term" value="F:phosphatidylinositol bisphosphate binding"/>
    <property type="evidence" value="ECO:0007669"/>
    <property type="project" value="TreeGrafter"/>
</dbReference>
<dbReference type="InParanoid" id="A0A6P8YIG0"/>
<dbReference type="Gene3D" id="1.20.5.1200">
    <property type="entry name" value="Alpha-tocopherol transfer"/>
    <property type="match status" value="1"/>
</dbReference>
<gene>
    <name evidence="3" type="primary">LOC117644336</name>
</gene>
<reference evidence="3" key="1">
    <citation type="submission" date="2025-08" db="UniProtKB">
        <authorList>
            <consortium name="RefSeq"/>
        </authorList>
    </citation>
    <scope>IDENTIFICATION</scope>
    <source>
        <tissue evidence="3">Total insect</tissue>
    </source>
</reference>